<dbReference type="PANTHER" id="PTHR19303">
    <property type="entry name" value="TRANSPOSON"/>
    <property type="match status" value="1"/>
</dbReference>
<dbReference type="AlphaFoldDB" id="A0A1E1MHI7"/>
<evidence type="ECO:0000259" key="1">
    <source>
        <dbReference type="Pfam" id="PF03184"/>
    </source>
</evidence>
<dbReference type="EMBL" id="FJVC01000343">
    <property type="protein sequence ID" value="CZT48562.1"/>
    <property type="molecule type" value="Genomic_DNA"/>
</dbReference>
<dbReference type="GO" id="GO:0005634">
    <property type="term" value="C:nucleus"/>
    <property type="evidence" value="ECO:0007669"/>
    <property type="project" value="TreeGrafter"/>
</dbReference>
<name>A0A1E1MHI7_RHYSE</name>
<dbReference type="InterPro" id="IPR050863">
    <property type="entry name" value="CenT-Element_Derived"/>
</dbReference>
<gene>
    <name evidence="2" type="ORF">RSE6_09278</name>
</gene>
<keyword evidence="3" id="KW-1185">Reference proteome</keyword>
<evidence type="ECO:0000313" key="3">
    <source>
        <dbReference type="Proteomes" id="UP000177625"/>
    </source>
</evidence>
<dbReference type="InterPro" id="IPR004875">
    <property type="entry name" value="DDE_SF_endonuclease_dom"/>
</dbReference>
<accession>A0A1E1MHI7</accession>
<dbReference type="Proteomes" id="UP000177625">
    <property type="component" value="Unassembled WGS sequence"/>
</dbReference>
<sequence>MDETGIMEGYNLNGFVVGHAENRKVQAKQPGSRAWTSIIECISTTGVSIRPTVIYKGKSIQQQWFPSQLDILDNWHFTATDNGWTTDQTALEWLEKVFIPQTDPRDSSARLLILDGHGSHETTEFLWKCLEYSIYLLFLPANTSHVLQPLDLTVFSSLKRAYRKELQKLSSLLDSAPIGKRNFLLCYQRHVKRVSRRLISRRGREL</sequence>
<organism evidence="2 3">
    <name type="scientific">Rhynchosporium secalis</name>
    <name type="common">Barley scald fungus</name>
    <dbReference type="NCBI Taxonomy" id="38038"/>
    <lineage>
        <taxon>Eukaryota</taxon>
        <taxon>Fungi</taxon>
        <taxon>Dikarya</taxon>
        <taxon>Ascomycota</taxon>
        <taxon>Pezizomycotina</taxon>
        <taxon>Leotiomycetes</taxon>
        <taxon>Helotiales</taxon>
        <taxon>Ploettnerulaceae</taxon>
        <taxon>Rhynchosporium</taxon>
    </lineage>
</organism>
<feature type="domain" description="DDE-1" evidence="1">
    <location>
        <begin position="33"/>
        <end position="199"/>
    </location>
</feature>
<dbReference type="GO" id="GO:0003677">
    <property type="term" value="F:DNA binding"/>
    <property type="evidence" value="ECO:0007669"/>
    <property type="project" value="TreeGrafter"/>
</dbReference>
<dbReference type="PANTHER" id="PTHR19303:SF74">
    <property type="entry name" value="POGO TRANSPOSABLE ELEMENT WITH KRAB DOMAIN"/>
    <property type="match status" value="1"/>
</dbReference>
<dbReference type="Pfam" id="PF03184">
    <property type="entry name" value="DDE_1"/>
    <property type="match status" value="1"/>
</dbReference>
<protein>
    <submittedName>
        <fullName evidence="2">Related to transposase</fullName>
    </submittedName>
</protein>
<reference evidence="3" key="1">
    <citation type="submission" date="2016-03" db="EMBL/GenBank/DDBJ databases">
        <authorList>
            <person name="Guldener U."/>
        </authorList>
    </citation>
    <scope>NUCLEOTIDE SEQUENCE [LARGE SCALE GENOMIC DNA]</scope>
</reference>
<evidence type="ECO:0000313" key="2">
    <source>
        <dbReference type="EMBL" id="CZT48562.1"/>
    </source>
</evidence>
<proteinExistence type="predicted"/>